<feature type="transmembrane region" description="Helical" evidence="8">
    <location>
        <begin position="318"/>
        <end position="340"/>
    </location>
</feature>
<proteinExistence type="predicted"/>
<evidence type="ECO:0000259" key="9">
    <source>
        <dbReference type="PROSITE" id="PS50893"/>
    </source>
</evidence>
<keyword evidence="2" id="KW-0813">Transport</keyword>
<evidence type="ECO:0000313" key="11">
    <source>
        <dbReference type="EMBL" id="KAL1296491.1"/>
    </source>
</evidence>
<evidence type="ECO:0000256" key="7">
    <source>
        <dbReference type="ARBA" id="ARBA00023136"/>
    </source>
</evidence>
<feature type="transmembrane region" description="Helical" evidence="8">
    <location>
        <begin position="692"/>
        <end position="714"/>
    </location>
</feature>
<dbReference type="Gene3D" id="3.40.50.300">
    <property type="entry name" value="P-loop containing nucleotide triphosphate hydrolases"/>
    <property type="match status" value="1"/>
</dbReference>
<keyword evidence="5" id="KW-0067">ATP-binding</keyword>
<comment type="subcellular location">
    <subcellularLocation>
        <location evidence="1">Membrane</location>
        <topology evidence="1">Multi-pass membrane protein</topology>
    </subcellularLocation>
</comment>
<feature type="domain" description="ABC transmembrane type-1" evidence="10">
    <location>
        <begin position="105"/>
        <end position="378"/>
    </location>
</feature>
<evidence type="ECO:0000256" key="1">
    <source>
        <dbReference type="ARBA" id="ARBA00004141"/>
    </source>
</evidence>
<dbReference type="PANTHER" id="PTHR24223:SF399">
    <property type="entry name" value="ABC TRANSPORTER ATNG"/>
    <property type="match status" value="1"/>
</dbReference>
<keyword evidence="4" id="KW-0547">Nucleotide-binding</keyword>
<evidence type="ECO:0000256" key="6">
    <source>
        <dbReference type="ARBA" id="ARBA00022989"/>
    </source>
</evidence>
<keyword evidence="7 8" id="KW-0472">Membrane</keyword>
<dbReference type="SMART" id="SM00382">
    <property type="entry name" value="AAA"/>
    <property type="match status" value="1"/>
</dbReference>
<dbReference type="SUPFAM" id="SSF52540">
    <property type="entry name" value="P-loop containing nucleoside triphosphate hydrolases"/>
    <property type="match status" value="1"/>
</dbReference>
<accession>A0ABR3P106</accession>
<evidence type="ECO:0000256" key="3">
    <source>
        <dbReference type="ARBA" id="ARBA00022692"/>
    </source>
</evidence>
<keyword evidence="12" id="KW-1185">Reference proteome</keyword>
<dbReference type="InterPro" id="IPR011527">
    <property type="entry name" value="ABC1_TM_dom"/>
</dbReference>
<dbReference type="EMBL" id="JBFMKM010000018">
    <property type="protein sequence ID" value="KAL1296491.1"/>
    <property type="molecule type" value="Genomic_DNA"/>
</dbReference>
<evidence type="ECO:0000256" key="2">
    <source>
        <dbReference type="ARBA" id="ARBA00022448"/>
    </source>
</evidence>
<dbReference type="SUPFAM" id="SSF90123">
    <property type="entry name" value="ABC transporter transmembrane region"/>
    <property type="match status" value="1"/>
</dbReference>
<feature type="transmembrane region" description="Helical" evidence="8">
    <location>
        <begin position="233"/>
        <end position="254"/>
    </location>
</feature>
<dbReference type="Proteomes" id="UP001562354">
    <property type="component" value="Unassembled WGS sequence"/>
</dbReference>
<organism evidence="11 12">
    <name type="scientific">Neodothiora populina</name>
    <dbReference type="NCBI Taxonomy" id="2781224"/>
    <lineage>
        <taxon>Eukaryota</taxon>
        <taxon>Fungi</taxon>
        <taxon>Dikarya</taxon>
        <taxon>Ascomycota</taxon>
        <taxon>Pezizomycotina</taxon>
        <taxon>Dothideomycetes</taxon>
        <taxon>Dothideomycetidae</taxon>
        <taxon>Dothideales</taxon>
        <taxon>Dothioraceae</taxon>
        <taxon>Neodothiora</taxon>
    </lineage>
</organism>
<dbReference type="RefSeq" id="XP_069196173.1">
    <property type="nucleotide sequence ID" value="XM_069348655.1"/>
</dbReference>
<dbReference type="PROSITE" id="PS50929">
    <property type="entry name" value="ABC_TM1F"/>
    <property type="match status" value="1"/>
</dbReference>
<dbReference type="InterPro" id="IPR036640">
    <property type="entry name" value="ABC1_TM_sf"/>
</dbReference>
<name>A0ABR3P106_9PEZI</name>
<reference evidence="11 12" key="1">
    <citation type="submission" date="2024-07" db="EMBL/GenBank/DDBJ databases">
        <title>Draft sequence of the Neodothiora populina.</title>
        <authorList>
            <person name="Drown D.D."/>
            <person name="Schuette U.S."/>
            <person name="Buechlein A.B."/>
            <person name="Rusch D.R."/>
            <person name="Winton L.W."/>
            <person name="Adams G.A."/>
        </authorList>
    </citation>
    <scope>NUCLEOTIDE SEQUENCE [LARGE SCALE GENOMIC DNA]</scope>
    <source>
        <strain evidence="11 12">CPC 39397</strain>
    </source>
</reference>
<dbReference type="InterPro" id="IPR003593">
    <property type="entry name" value="AAA+_ATPase"/>
</dbReference>
<keyword evidence="6 8" id="KW-1133">Transmembrane helix</keyword>
<sequence length="720" mass="78886">MLFMEASEKRKYLGTMYSLLPPEGIAGILNRSVFWWLNGLFLKGFRSIVNHKDLYALDEELSSESSHIRAMSLQSRIRRGKGHDLLLATTRLLFWPLLRVVLPRLCLIAFTYAQPALINKIVDFAGNPPEEGNKNHGYGLIGATLLVYCGIAVSNVHANHAFNRVLVMVRGTMIISIYEKMLRLRSDSPQRGSAVTLMSTDVDRICTVLEQVNSLWAGTIEVVIAMVLLEREVGLAAVAPLCFGIAAALVTSFISAKSPRYQQAWFRAIEKRVSITSGVLGSIKGIKMMGLKPLVSSIVRDRRTNEINLSKGYRYINVVLNLLVNSQLVFFPVLVFEIFIATSVDHFTVSKAFTTLSITALLSGPLIEILTNMYLLASAATCFTRIQDFLVLSDLVDRRTDETSGTQQTRRYSDITNTAVAIRHAEISARADSSPTLRDLHIDVMFSNLTMIVGPTGSGKSALLRALLGEVYISAGTITIASKKVAYCNDQPWLTNDTIPANVVAGNHYDPEWFASVLDASGFDEELRALIRDGVSIGSMGLILSGGQRQRVSLTRAIYSKERIIVLDNPLSGLDAHTEARVMNGLFGHGGLLKNGSCAVILATNSNYLPLADKIIALGSDGRISYQGPLDDFAAQSNLTRIGSNEMLARPGANAPVPIAAPLDPLPPLRRSVPIVPGDVSRRTGDLSAYRYYLLALGYTQTFVFAISIALRVLCIQYPR</sequence>
<protein>
    <submittedName>
        <fullName evidence="11">Uncharacterized protein</fullName>
    </submittedName>
</protein>
<feature type="domain" description="ABC transporter" evidence="9">
    <location>
        <begin position="422"/>
        <end position="646"/>
    </location>
</feature>
<dbReference type="InterPro" id="IPR044746">
    <property type="entry name" value="ABCC_6TM_D1"/>
</dbReference>
<evidence type="ECO:0000256" key="4">
    <source>
        <dbReference type="ARBA" id="ARBA00022741"/>
    </source>
</evidence>
<dbReference type="PROSITE" id="PS50893">
    <property type="entry name" value="ABC_TRANSPORTER_2"/>
    <property type="match status" value="1"/>
</dbReference>
<dbReference type="InterPro" id="IPR027417">
    <property type="entry name" value="P-loop_NTPase"/>
</dbReference>
<dbReference type="InterPro" id="IPR050173">
    <property type="entry name" value="ABC_transporter_C-like"/>
</dbReference>
<evidence type="ECO:0000256" key="5">
    <source>
        <dbReference type="ARBA" id="ARBA00022840"/>
    </source>
</evidence>
<dbReference type="PANTHER" id="PTHR24223">
    <property type="entry name" value="ATP-BINDING CASSETTE SUB-FAMILY C"/>
    <property type="match status" value="1"/>
</dbReference>
<feature type="transmembrane region" description="Helical" evidence="8">
    <location>
        <begin position="352"/>
        <end position="377"/>
    </location>
</feature>
<dbReference type="InterPro" id="IPR003439">
    <property type="entry name" value="ABC_transporter-like_ATP-bd"/>
</dbReference>
<keyword evidence="3 8" id="KW-0812">Transmembrane</keyword>
<evidence type="ECO:0000313" key="12">
    <source>
        <dbReference type="Proteomes" id="UP001562354"/>
    </source>
</evidence>
<dbReference type="GeneID" id="95973707"/>
<evidence type="ECO:0000256" key="8">
    <source>
        <dbReference type="SAM" id="Phobius"/>
    </source>
</evidence>
<comment type="caution">
    <text evidence="11">The sequence shown here is derived from an EMBL/GenBank/DDBJ whole genome shotgun (WGS) entry which is preliminary data.</text>
</comment>
<dbReference type="Pfam" id="PF00664">
    <property type="entry name" value="ABC_membrane"/>
    <property type="match status" value="1"/>
</dbReference>
<dbReference type="CDD" id="cd18579">
    <property type="entry name" value="ABC_6TM_ABCC_D1"/>
    <property type="match status" value="1"/>
</dbReference>
<dbReference type="Pfam" id="PF00005">
    <property type="entry name" value="ABC_tran"/>
    <property type="match status" value="1"/>
</dbReference>
<evidence type="ECO:0000259" key="10">
    <source>
        <dbReference type="PROSITE" id="PS50929"/>
    </source>
</evidence>
<gene>
    <name evidence="11" type="ORF">AAFC00_000004</name>
</gene>
<dbReference type="Gene3D" id="1.20.1560.10">
    <property type="entry name" value="ABC transporter type 1, transmembrane domain"/>
    <property type="match status" value="1"/>
</dbReference>